<keyword evidence="2" id="KW-0472">Membrane</keyword>
<organism evidence="3 4">
    <name type="scientific">Catenulispora yoronensis</name>
    <dbReference type="NCBI Taxonomy" id="450799"/>
    <lineage>
        <taxon>Bacteria</taxon>
        <taxon>Bacillati</taxon>
        <taxon>Actinomycetota</taxon>
        <taxon>Actinomycetes</taxon>
        <taxon>Catenulisporales</taxon>
        <taxon>Catenulisporaceae</taxon>
        <taxon>Catenulispora</taxon>
    </lineage>
</organism>
<keyword evidence="4" id="KW-1185">Reference proteome</keyword>
<feature type="transmembrane region" description="Helical" evidence="2">
    <location>
        <begin position="12"/>
        <end position="31"/>
    </location>
</feature>
<sequence>MKPPVSNEDTVYRIAAAVWAVLIVVSLAVLLSGHGILPTLAHQVSPNGVTTTMGGSGTKSSAGSAK</sequence>
<gene>
    <name evidence="3" type="ORF">GCM10009839_14170</name>
</gene>
<comment type="caution">
    <text evidence="3">The sequence shown here is derived from an EMBL/GenBank/DDBJ whole genome shotgun (WGS) entry which is preliminary data.</text>
</comment>
<accession>A0ABP5F7D8</accession>
<reference evidence="4" key="1">
    <citation type="journal article" date="2019" name="Int. J. Syst. Evol. Microbiol.">
        <title>The Global Catalogue of Microorganisms (GCM) 10K type strain sequencing project: providing services to taxonomists for standard genome sequencing and annotation.</title>
        <authorList>
            <consortium name="The Broad Institute Genomics Platform"/>
            <consortium name="The Broad Institute Genome Sequencing Center for Infectious Disease"/>
            <person name="Wu L."/>
            <person name="Ma J."/>
        </authorList>
    </citation>
    <scope>NUCLEOTIDE SEQUENCE [LARGE SCALE GENOMIC DNA]</scope>
    <source>
        <strain evidence="4">JCM 16014</strain>
    </source>
</reference>
<evidence type="ECO:0000313" key="4">
    <source>
        <dbReference type="Proteomes" id="UP001500751"/>
    </source>
</evidence>
<keyword evidence="2" id="KW-1133">Transmembrane helix</keyword>
<proteinExistence type="predicted"/>
<keyword evidence="2" id="KW-0812">Transmembrane</keyword>
<evidence type="ECO:0000313" key="3">
    <source>
        <dbReference type="EMBL" id="GAA2019009.1"/>
    </source>
</evidence>
<dbReference type="RefSeq" id="WP_344664692.1">
    <property type="nucleotide sequence ID" value="NZ_BAAAQN010000006.1"/>
</dbReference>
<protein>
    <submittedName>
        <fullName evidence="3">Uncharacterized protein</fullName>
    </submittedName>
</protein>
<evidence type="ECO:0000256" key="2">
    <source>
        <dbReference type="SAM" id="Phobius"/>
    </source>
</evidence>
<feature type="compositionally biased region" description="Low complexity" evidence="1">
    <location>
        <begin position="50"/>
        <end position="66"/>
    </location>
</feature>
<evidence type="ECO:0000256" key="1">
    <source>
        <dbReference type="SAM" id="MobiDB-lite"/>
    </source>
</evidence>
<dbReference type="EMBL" id="BAAAQN010000006">
    <property type="protein sequence ID" value="GAA2019009.1"/>
    <property type="molecule type" value="Genomic_DNA"/>
</dbReference>
<name>A0ABP5F7D8_9ACTN</name>
<dbReference type="Proteomes" id="UP001500751">
    <property type="component" value="Unassembled WGS sequence"/>
</dbReference>
<feature type="region of interest" description="Disordered" evidence="1">
    <location>
        <begin position="44"/>
        <end position="66"/>
    </location>
</feature>